<protein>
    <recommendedName>
        <fullName evidence="3">Bacteriocin resistance YdeI/OmpD-like protein</fullName>
    </recommendedName>
</protein>
<gene>
    <name evidence="1" type="ORF">Cci01nite_53890</name>
</gene>
<dbReference type="Pfam" id="PF13376">
    <property type="entry name" value="OmdA"/>
    <property type="match status" value="1"/>
</dbReference>
<evidence type="ECO:0008006" key="3">
    <source>
        <dbReference type="Google" id="ProtNLM"/>
    </source>
</evidence>
<dbReference type="Proteomes" id="UP000659904">
    <property type="component" value="Unassembled WGS sequence"/>
</dbReference>
<reference evidence="1 2" key="1">
    <citation type="submission" date="2021-01" db="EMBL/GenBank/DDBJ databases">
        <title>Whole genome shotgun sequence of Catellatospora citrea NBRC 14495.</title>
        <authorList>
            <person name="Komaki H."/>
            <person name="Tamura T."/>
        </authorList>
    </citation>
    <scope>NUCLEOTIDE SEQUENCE [LARGE SCALE GENOMIC DNA]</scope>
    <source>
        <strain evidence="1 2">NBRC 14495</strain>
    </source>
</reference>
<evidence type="ECO:0000313" key="2">
    <source>
        <dbReference type="Proteomes" id="UP000659904"/>
    </source>
</evidence>
<evidence type="ECO:0000313" key="1">
    <source>
        <dbReference type="EMBL" id="GIG00296.1"/>
    </source>
</evidence>
<dbReference type="RefSeq" id="WP_203832056.1">
    <property type="nucleotide sequence ID" value="NZ_BONH01000027.1"/>
</dbReference>
<dbReference type="AlphaFoldDB" id="A0A8J3P3P3"/>
<sequence>MAADAPTLTFADADSFEQWLAAQPADSAGVWLKLAKKASGVPSVDYSQALDVALCHGWIDGPKAGVDEVYWLQKFTPRRARSRWSKVNRNRVAALIEQGRMRPGGQAEIERAQADGRWEAAYDGMKTAEVPDDLTQALAANLEAQRFFETIDRQNRFAILYRIQDAKRPETRARRIAQYVAMLAEGRKIYP</sequence>
<keyword evidence="2" id="KW-1185">Reference proteome</keyword>
<organism evidence="1 2">
    <name type="scientific">Catellatospora citrea</name>
    <dbReference type="NCBI Taxonomy" id="53366"/>
    <lineage>
        <taxon>Bacteria</taxon>
        <taxon>Bacillati</taxon>
        <taxon>Actinomycetota</taxon>
        <taxon>Actinomycetes</taxon>
        <taxon>Micromonosporales</taxon>
        <taxon>Micromonosporaceae</taxon>
        <taxon>Catellatospora</taxon>
    </lineage>
</organism>
<proteinExistence type="predicted"/>
<dbReference type="EMBL" id="BONH01000027">
    <property type="protein sequence ID" value="GIG00296.1"/>
    <property type="molecule type" value="Genomic_DNA"/>
</dbReference>
<name>A0A8J3P3P3_9ACTN</name>
<accession>A0A8J3P3P3</accession>
<comment type="caution">
    <text evidence="1">The sequence shown here is derived from an EMBL/GenBank/DDBJ whole genome shotgun (WGS) entry which is preliminary data.</text>
</comment>